<dbReference type="PhylomeDB" id="B4H5K2"/>
<feature type="compositionally biased region" description="Low complexity" evidence="1">
    <location>
        <begin position="101"/>
        <end position="110"/>
    </location>
</feature>
<evidence type="ECO:0000256" key="1">
    <source>
        <dbReference type="SAM" id="MobiDB-lite"/>
    </source>
</evidence>
<proteinExistence type="predicted"/>
<evidence type="ECO:0000313" key="4">
    <source>
        <dbReference type="Proteomes" id="UP000008744"/>
    </source>
</evidence>
<dbReference type="EMBL" id="CH479211">
    <property type="protein sequence ID" value="EDW33054.1"/>
    <property type="molecule type" value="Genomic_DNA"/>
</dbReference>
<dbReference type="OMA" id="RENCCTI"/>
<dbReference type="AlphaFoldDB" id="B4H5K2"/>
<feature type="signal peptide" evidence="2">
    <location>
        <begin position="1"/>
        <end position="18"/>
    </location>
</feature>
<evidence type="ECO:0000256" key="2">
    <source>
        <dbReference type="SAM" id="SignalP"/>
    </source>
</evidence>
<name>B4H5K2_DROPE</name>
<feature type="compositionally biased region" description="Polar residues" evidence="1">
    <location>
        <begin position="254"/>
        <end position="267"/>
    </location>
</feature>
<feature type="region of interest" description="Disordered" evidence="1">
    <location>
        <begin position="29"/>
        <end position="110"/>
    </location>
</feature>
<dbReference type="HOGENOM" id="CLU_991339_0_0_1"/>
<feature type="compositionally biased region" description="Low complexity" evidence="1">
    <location>
        <begin position="56"/>
        <end position="66"/>
    </location>
</feature>
<accession>B4H5K2</accession>
<organism evidence="4">
    <name type="scientific">Drosophila persimilis</name>
    <name type="common">Fruit fly</name>
    <dbReference type="NCBI Taxonomy" id="7234"/>
    <lineage>
        <taxon>Eukaryota</taxon>
        <taxon>Metazoa</taxon>
        <taxon>Ecdysozoa</taxon>
        <taxon>Arthropoda</taxon>
        <taxon>Hexapoda</taxon>
        <taxon>Insecta</taxon>
        <taxon>Pterygota</taxon>
        <taxon>Neoptera</taxon>
        <taxon>Endopterygota</taxon>
        <taxon>Diptera</taxon>
        <taxon>Brachycera</taxon>
        <taxon>Muscomorpha</taxon>
        <taxon>Ephydroidea</taxon>
        <taxon>Drosophilidae</taxon>
        <taxon>Drosophila</taxon>
        <taxon>Sophophora</taxon>
    </lineage>
</organism>
<sequence length="281" mass="30128">MIRLTLLIVLMLLVSVDSGNKAPQHAAMAAAASDSIPPPSATSNVPHHFHHHQHSPSHSNATSSTSRGNIPVNARREETPSPGATSEEVVSSGLRDKRGTNQAAANGNAAPGFQLDQSELQRQNQITQQIFANYLERRLFPNRSVSQKIPTIADILPKPKPSARPRPRGFAASDGGLKRSGGGAQRNRLAAAAAKRHTSSSQKNRDFGEEEEDQQPQAAAHQDDFDDDVQESLQSVKSEQHDHSVESGACVKCLTNSQASSGQSQSHKCPLSIHGDLDLSL</sequence>
<feature type="region of interest" description="Disordered" evidence="1">
    <location>
        <begin position="151"/>
        <end position="281"/>
    </location>
</feature>
<keyword evidence="2" id="KW-0732">Signal</keyword>
<dbReference type="OrthoDB" id="441660at2759"/>
<keyword evidence="4" id="KW-1185">Reference proteome</keyword>
<reference evidence="3 4" key="1">
    <citation type="journal article" date="2007" name="Nature">
        <title>Evolution of genes and genomes on the Drosophila phylogeny.</title>
        <authorList>
            <consortium name="Drosophila 12 Genomes Consortium"/>
            <person name="Clark A.G."/>
            <person name="Eisen M.B."/>
            <person name="Smith D.R."/>
            <person name="Bergman C.M."/>
            <person name="Oliver B."/>
            <person name="Markow T.A."/>
            <person name="Kaufman T.C."/>
            <person name="Kellis M."/>
            <person name="Gelbart W."/>
            <person name="Iyer V.N."/>
            <person name="Pollard D.A."/>
            <person name="Sackton T.B."/>
            <person name="Larracuente A.M."/>
            <person name="Singh N.D."/>
            <person name="Abad J.P."/>
            <person name="Abt D.N."/>
            <person name="Adryan B."/>
            <person name="Aguade M."/>
            <person name="Akashi H."/>
            <person name="Anderson W.W."/>
            <person name="Aquadro C.F."/>
            <person name="Ardell D.H."/>
            <person name="Arguello R."/>
            <person name="Artieri C.G."/>
            <person name="Barbash D.A."/>
            <person name="Barker D."/>
            <person name="Barsanti P."/>
            <person name="Batterham P."/>
            <person name="Batzoglou S."/>
            <person name="Begun D."/>
            <person name="Bhutkar A."/>
            <person name="Blanco E."/>
            <person name="Bosak S.A."/>
            <person name="Bradley R.K."/>
            <person name="Brand A.D."/>
            <person name="Brent M.R."/>
            <person name="Brooks A.N."/>
            <person name="Brown R.H."/>
            <person name="Butlin R.K."/>
            <person name="Caggese C."/>
            <person name="Calvi B.R."/>
            <person name="Bernardo de Carvalho A."/>
            <person name="Caspi A."/>
            <person name="Castrezana S."/>
            <person name="Celniker S.E."/>
            <person name="Chang J.L."/>
            <person name="Chapple C."/>
            <person name="Chatterji S."/>
            <person name="Chinwalla A."/>
            <person name="Civetta A."/>
            <person name="Clifton S.W."/>
            <person name="Comeron J.M."/>
            <person name="Costello J.C."/>
            <person name="Coyne J.A."/>
            <person name="Daub J."/>
            <person name="David R.G."/>
            <person name="Delcher A.L."/>
            <person name="Delehaunty K."/>
            <person name="Do C.B."/>
            <person name="Ebling H."/>
            <person name="Edwards K."/>
            <person name="Eickbush T."/>
            <person name="Evans J.D."/>
            <person name="Filipski A."/>
            <person name="Findeiss S."/>
            <person name="Freyhult E."/>
            <person name="Fulton L."/>
            <person name="Fulton R."/>
            <person name="Garcia A.C."/>
            <person name="Gardiner A."/>
            <person name="Garfield D.A."/>
            <person name="Garvin B.E."/>
            <person name="Gibson G."/>
            <person name="Gilbert D."/>
            <person name="Gnerre S."/>
            <person name="Godfrey J."/>
            <person name="Good R."/>
            <person name="Gotea V."/>
            <person name="Gravely B."/>
            <person name="Greenberg A.J."/>
            <person name="Griffiths-Jones S."/>
            <person name="Gross S."/>
            <person name="Guigo R."/>
            <person name="Gustafson E.A."/>
            <person name="Haerty W."/>
            <person name="Hahn M.W."/>
            <person name="Halligan D.L."/>
            <person name="Halpern A.L."/>
            <person name="Halter G.M."/>
            <person name="Han M.V."/>
            <person name="Heger A."/>
            <person name="Hillier L."/>
            <person name="Hinrichs A.S."/>
            <person name="Holmes I."/>
            <person name="Hoskins R.A."/>
            <person name="Hubisz M.J."/>
            <person name="Hultmark D."/>
            <person name="Huntley M.A."/>
            <person name="Jaffe D.B."/>
            <person name="Jagadeeshan S."/>
            <person name="Jeck W.R."/>
            <person name="Johnson J."/>
            <person name="Jones C.D."/>
            <person name="Jordan W.C."/>
            <person name="Karpen G.H."/>
            <person name="Kataoka E."/>
            <person name="Keightley P.D."/>
            <person name="Kheradpour P."/>
            <person name="Kirkness E.F."/>
            <person name="Koerich L.B."/>
            <person name="Kristiansen K."/>
            <person name="Kudrna D."/>
            <person name="Kulathinal R.J."/>
            <person name="Kumar S."/>
            <person name="Kwok R."/>
            <person name="Lander E."/>
            <person name="Langley C.H."/>
            <person name="Lapoint R."/>
            <person name="Lazzaro B.P."/>
            <person name="Lee S.J."/>
            <person name="Levesque L."/>
            <person name="Li R."/>
            <person name="Lin C.F."/>
            <person name="Lin M.F."/>
            <person name="Lindblad-Toh K."/>
            <person name="Llopart A."/>
            <person name="Long M."/>
            <person name="Low L."/>
            <person name="Lozovsky E."/>
            <person name="Lu J."/>
            <person name="Luo M."/>
            <person name="Machado C.A."/>
            <person name="Makalowski W."/>
            <person name="Marzo M."/>
            <person name="Matsuda M."/>
            <person name="Matzkin L."/>
            <person name="McAllister B."/>
            <person name="McBride C.S."/>
            <person name="McKernan B."/>
            <person name="McKernan K."/>
            <person name="Mendez-Lago M."/>
            <person name="Minx P."/>
            <person name="Mollenhauer M.U."/>
            <person name="Montooth K."/>
            <person name="Mount S.M."/>
            <person name="Mu X."/>
            <person name="Myers E."/>
            <person name="Negre B."/>
            <person name="Newfeld S."/>
            <person name="Nielsen R."/>
            <person name="Noor M.A."/>
            <person name="O'Grady P."/>
            <person name="Pachter L."/>
            <person name="Papaceit M."/>
            <person name="Parisi M.J."/>
            <person name="Parisi M."/>
            <person name="Parts L."/>
            <person name="Pedersen J.S."/>
            <person name="Pesole G."/>
            <person name="Phillippy A.M."/>
            <person name="Ponting C.P."/>
            <person name="Pop M."/>
            <person name="Porcelli D."/>
            <person name="Powell J.R."/>
            <person name="Prohaska S."/>
            <person name="Pruitt K."/>
            <person name="Puig M."/>
            <person name="Quesneville H."/>
            <person name="Ram K.R."/>
            <person name="Rand D."/>
            <person name="Rasmussen M.D."/>
            <person name="Reed L.K."/>
            <person name="Reenan R."/>
            <person name="Reily A."/>
            <person name="Remington K.A."/>
            <person name="Rieger T.T."/>
            <person name="Ritchie M.G."/>
            <person name="Robin C."/>
            <person name="Rogers Y.H."/>
            <person name="Rohde C."/>
            <person name="Rozas J."/>
            <person name="Rubenfield M.J."/>
            <person name="Ruiz A."/>
            <person name="Russo S."/>
            <person name="Salzberg S.L."/>
            <person name="Sanchez-Gracia A."/>
            <person name="Saranga D.J."/>
            <person name="Sato H."/>
            <person name="Schaeffer S.W."/>
            <person name="Schatz M.C."/>
            <person name="Schlenke T."/>
            <person name="Schwartz R."/>
            <person name="Segarra C."/>
            <person name="Singh R.S."/>
            <person name="Sirot L."/>
            <person name="Sirota M."/>
            <person name="Sisneros N.B."/>
            <person name="Smith C.D."/>
            <person name="Smith T.F."/>
            <person name="Spieth J."/>
            <person name="Stage D.E."/>
            <person name="Stark A."/>
            <person name="Stephan W."/>
            <person name="Strausberg R.L."/>
            <person name="Strempel S."/>
            <person name="Sturgill D."/>
            <person name="Sutton G."/>
            <person name="Sutton G.G."/>
            <person name="Tao W."/>
            <person name="Teichmann S."/>
            <person name="Tobari Y.N."/>
            <person name="Tomimura Y."/>
            <person name="Tsolas J.M."/>
            <person name="Valente V.L."/>
            <person name="Venter E."/>
            <person name="Venter J.C."/>
            <person name="Vicario S."/>
            <person name="Vieira F.G."/>
            <person name="Vilella A.J."/>
            <person name="Villasante A."/>
            <person name="Walenz B."/>
            <person name="Wang J."/>
            <person name="Wasserman M."/>
            <person name="Watts T."/>
            <person name="Wilson D."/>
            <person name="Wilson R.K."/>
            <person name="Wing R.A."/>
            <person name="Wolfner M.F."/>
            <person name="Wong A."/>
            <person name="Wong G.K."/>
            <person name="Wu C.I."/>
            <person name="Wu G."/>
            <person name="Yamamoto D."/>
            <person name="Yang H.P."/>
            <person name="Yang S.P."/>
            <person name="Yorke J.A."/>
            <person name="Yoshida K."/>
            <person name="Zdobnov E."/>
            <person name="Zhang P."/>
            <person name="Zhang Y."/>
            <person name="Zimin A.V."/>
            <person name="Baldwin J."/>
            <person name="Abdouelleil A."/>
            <person name="Abdulkadir J."/>
            <person name="Abebe A."/>
            <person name="Abera B."/>
            <person name="Abreu J."/>
            <person name="Acer S.C."/>
            <person name="Aftuck L."/>
            <person name="Alexander A."/>
            <person name="An P."/>
            <person name="Anderson E."/>
            <person name="Anderson S."/>
            <person name="Arachi H."/>
            <person name="Azer M."/>
            <person name="Bachantsang P."/>
            <person name="Barry A."/>
            <person name="Bayul T."/>
            <person name="Berlin A."/>
            <person name="Bessette D."/>
            <person name="Bloom T."/>
            <person name="Blye J."/>
            <person name="Boguslavskiy L."/>
            <person name="Bonnet C."/>
            <person name="Boukhgalter B."/>
            <person name="Bourzgui I."/>
            <person name="Brown A."/>
            <person name="Cahill P."/>
            <person name="Channer S."/>
            <person name="Cheshatsang Y."/>
            <person name="Chuda L."/>
            <person name="Citroen M."/>
            <person name="Collymore A."/>
            <person name="Cooke P."/>
            <person name="Costello M."/>
            <person name="D'Aco K."/>
            <person name="Daza R."/>
            <person name="De Haan G."/>
            <person name="DeGray S."/>
            <person name="DeMaso C."/>
            <person name="Dhargay N."/>
            <person name="Dooley K."/>
            <person name="Dooley E."/>
            <person name="Doricent M."/>
            <person name="Dorje P."/>
            <person name="Dorjee K."/>
            <person name="Dupes A."/>
            <person name="Elong R."/>
            <person name="Falk J."/>
            <person name="Farina A."/>
            <person name="Faro S."/>
            <person name="Ferguson D."/>
            <person name="Fisher S."/>
            <person name="Foley C.D."/>
            <person name="Franke A."/>
            <person name="Friedrich D."/>
            <person name="Gadbois L."/>
            <person name="Gearin G."/>
            <person name="Gearin C.R."/>
            <person name="Giannoukos G."/>
            <person name="Goode T."/>
            <person name="Graham J."/>
            <person name="Grandbois E."/>
            <person name="Grewal S."/>
            <person name="Gyaltsen K."/>
            <person name="Hafez N."/>
            <person name="Hagos B."/>
            <person name="Hall J."/>
            <person name="Henson C."/>
            <person name="Hollinger A."/>
            <person name="Honan T."/>
            <person name="Huard M.D."/>
            <person name="Hughes L."/>
            <person name="Hurhula B."/>
            <person name="Husby M.E."/>
            <person name="Kamat A."/>
            <person name="Kanga B."/>
            <person name="Kashin S."/>
            <person name="Khazanovich D."/>
            <person name="Kisner P."/>
            <person name="Lance K."/>
            <person name="Lara M."/>
            <person name="Lee W."/>
            <person name="Lennon N."/>
            <person name="Letendre F."/>
            <person name="LeVine R."/>
            <person name="Lipovsky A."/>
            <person name="Liu X."/>
            <person name="Liu J."/>
            <person name="Liu S."/>
            <person name="Lokyitsang T."/>
            <person name="Lokyitsang Y."/>
            <person name="Lubonja R."/>
            <person name="Lui A."/>
            <person name="MacDonald P."/>
            <person name="Magnisalis V."/>
            <person name="Maru K."/>
            <person name="Matthews C."/>
            <person name="McCusker W."/>
            <person name="McDonough S."/>
            <person name="Mehta T."/>
            <person name="Meldrim J."/>
            <person name="Meneus L."/>
            <person name="Mihai O."/>
            <person name="Mihalev A."/>
            <person name="Mihova T."/>
            <person name="Mittelman R."/>
            <person name="Mlenga V."/>
            <person name="Montmayeur A."/>
            <person name="Mulrain L."/>
            <person name="Navidi A."/>
            <person name="Naylor J."/>
            <person name="Negash T."/>
            <person name="Nguyen T."/>
            <person name="Nguyen N."/>
            <person name="Nicol R."/>
            <person name="Norbu C."/>
            <person name="Norbu N."/>
            <person name="Novod N."/>
            <person name="O'Neill B."/>
            <person name="Osman S."/>
            <person name="Markiewicz E."/>
            <person name="Oyono O.L."/>
            <person name="Patti C."/>
            <person name="Phunkhang P."/>
            <person name="Pierre F."/>
            <person name="Priest M."/>
            <person name="Raghuraman S."/>
            <person name="Rege F."/>
            <person name="Reyes R."/>
            <person name="Rise C."/>
            <person name="Rogov P."/>
            <person name="Ross K."/>
            <person name="Ryan E."/>
            <person name="Settipalli S."/>
            <person name="Shea T."/>
            <person name="Sherpa N."/>
            <person name="Shi L."/>
            <person name="Shih D."/>
            <person name="Sparrow T."/>
            <person name="Spaulding J."/>
            <person name="Stalker J."/>
            <person name="Stange-Thomann N."/>
            <person name="Stavropoulos S."/>
            <person name="Stone C."/>
            <person name="Strader C."/>
            <person name="Tesfaye S."/>
            <person name="Thomson T."/>
            <person name="Thoulutsang Y."/>
            <person name="Thoulutsang D."/>
            <person name="Topham K."/>
            <person name="Topping I."/>
            <person name="Tsamla T."/>
            <person name="Vassiliev H."/>
            <person name="Vo A."/>
            <person name="Wangchuk T."/>
            <person name="Wangdi T."/>
            <person name="Weiand M."/>
            <person name="Wilkinson J."/>
            <person name="Wilson A."/>
            <person name="Yadav S."/>
            <person name="Young G."/>
            <person name="Yu Q."/>
            <person name="Zembek L."/>
            <person name="Zhong D."/>
            <person name="Zimmer A."/>
            <person name="Zwirko Z."/>
            <person name="Jaffe D.B."/>
            <person name="Alvarez P."/>
            <person name="Brockman W."/>
            <person name="Butler J."/>
            <person name="Chin C."/>
            <person name="Gnerre S."/>
            <person name="Grabherr M."/>
            <person name="Kleber M."/>
            <person name="Mauceli E."/>
            <person name="MacCallum I."/>
        </authorList>
    </citation>
    <scope>NUCLEOTIDE SEQUENCE [LARGE SCALE GENOMIC DNA]</scope>
    <source>
        <strain evidence="4">MSH-3 / Tucson 14011-0111.49</strain>
    </source>
</reference>
<gene>
    <name evidence="3" type="primary">Dper\GL16168</name>
    <name evidence="3" type="ORF">Dper_GL16168</name>
</gene>
<dbReference type="Proteomes" id="UP000008744">
    <property type="component" value="Unassembled WGS sequence"/>
</dbReference>
<feature type="chain" id="PRO_5002804805" evidence="2">
    <location>
        <begin position="19"/>
        <end position="281"/>
    </location>
</feature>
<evidence type="ECO:0000313" key="3">
    <source>
        <dbReference type="EMBL" id="EDW33054.1"/>
    </source>
</evidence>
<protein>
    <submittedName>
        <fullName evidence="3">GL16168</fullName>
    </submittedName>
</protein>